<sequence>MVIGRNVVGDRTSTDRHDGSSDVHEESATGGLAGLSGRAPDGGGTGAGDRAGLTRSGPPDGRAAAGSGPGGGTAEAARADGVPGGGRAPGRDGRLASHDGGGRRRAARGAGRGARTRTARNPRGVVTLDDVARLAGVSLATASRVLGPASARRVGSELRERVEKAARQLGYTPNLVARTLAHGASDLVGLVVPGLAEPYFAALADGVLRAAERDGLAVLVGAGRGDPEREIAHLATLRAQRARAIVLAGVDAVAVPVASGLRAELERYQAIGGRVACVARELPAADPGAGPLGDLPVDLVVPDDRGGASRLAQALAALGHRRFAVLAGPPELPQVRERVAGFTAGLIGAGLPAPRVLHAACDRDGGRAAAERLLAEGTDATCLFAVSDAMALGALDTLRARGVPVPDALSLAGFGDHAGSPDLTTVRPPAEGMGERALDLALRPAPAAEPYRGRVVAVPGEVVVRGSVRRIG</sequence>
<dbReference type="PROSITE" id="PS50932">
    <property type="entry name" value="HTH_LACI_2"/>
    <property type="match status" value="1"/>
</dbReference>
<dbReference type="Gene3D" id="3.40.50.2300">
    <property type="match status" value="2"/>
</dbReference>
<evidence type="ECO:0000256" key="2">
    <source>
        <dbReference type="ARBA" id="ARBA00023125"/>
    </source>
</evidence>
<gene>
    <name evidence="6" type="ORF">FHX40_3306</name>
</gene>
<dbReference type="Proteomes" id="UP000319213">
    <property type="component" value="Unassembled WGS sequence"/>
</dbReference>
<dbReference type="PANTHER" id="PTHR30146:SF153">
    <property type="entry name" value="LACTOSE OPERON REPRESSOR"/>
    <property type="match status" value="1"/>
</dbReference>
<feature type="compositionally biased region" description="Gly residues" evidence="4">
    <location>
        <begin position="40"/>
        <end position="49"/>
    </location>
</feature>
<accession>A0A543J165</accession>
<dbReference type="InterPro" id="IPR010982">
    <property type="entry name" value="Lambda_DNA-bd_dom_sf"/>
</dbReference>
<keyword evidence="3" id="KW-0804">Transcription</keyword>
<evidence type="ECO:0000256" key="4">
    <source>
        <dbReference type="SAM" id="MobiDB-lite"/>
    </source>
</evidence>
<dbReference type="Pfam" id="PF13377">
    <property type="entry name" value="Peripla_BP_3"/>
    <property type="match status" value="1"/>
</dbReference>
<protein>
    <submittedName>
        <fullName evidence="6">LacI family transcriptional regulator</fullName>
    </submittedName>
</protein>
<feature type="compositionally biased region" description="Basic and acidic residues" evidence="4">
    <location>
        <begin position="12"/>
        <end position="27"/>
    </location>
</feature>
<dbReference type="SMART" id="SM00354">
    <property type="entry name" value="HTH_LACI"/>
    <property type="match status" value="1"/>
</dbReference>
<feature type="region of interest" description="Disordered" evidence="4">
    <location>
        <begin position="1"/>
        <end position="122"/>
    </location>
</feature>
<evidence type="ECO:0000256" key="3">
    <source>
        <dbReference type="ARBA" id="ARBA00023163"/>
    </source>
</evidence>
<dbReference type="GO" id="GO:0000976">
    <property type="term" value="F:transcription cis-regulatory region binding"/>
    <property type="evidence" value="ECO:0007669"/>
    <property type="project" value="TreeGrafter"/>
</dbReference>
<dbReference type="InterPro" id="IPR000843">
    <property type="entry name" value="HTH_LacI"/>
</dbReference>
<feature type="domain" description="HTH lacI-type" evidence="5">
    <location>
        <begin position="126"/>
        <end position="182"/>
    </location>
</feature>
<proteinExistence type="predicted"/>
<keyword evidence="2" id="KW-0238">DNA-binding</keyword>
<dbReference type="Gene3D" id="1.10.260.40">
    <property type="entry name" value="lambda repressor-like DNA-binding domains"/>
    <property type="match status" value="1"/>
</dbReference>
<evidence type="ECO:0000259" key="5">
    <source>
        <dbReference type="PROSITE" id="PS50932"/>
    </source>
</evidence>
<dbReference type="InterPro" id="IPR028082">
    <property type="entry name" value="Peripla_BP_I"/>
</dbReference>
<evidence type="ECO:0000313" key="6">
    <source>
        <dbReference type="EMBL" id="TQM76562.1"/>
    </source>
</evidence>
<feature type="compositionally biased region" description="Basic and acidic residues" evidence="4">
    <location>
        <begin position="89"/>
        <end position="102"/>
    </location>
</feature>
<reference evidence="6 7" key="1">
    <citation type="submission" date="2019-06" db="EMBL/GenBank/DDBJ databases">
        <title>Sequencing the genomes of 1000 actinobacteria strains.</title>
        <authorList>
            <person name="Klenk H.-P."/>
        </authorList>
    </citation>
    <scope>NUCLEOTIDE SEQUENCE [LARGE SCALE GENOMIC DNA]</scope>
    <source>
        <strain evidence="6 7">DSM 43186</strain>
    </source>
</reference>
<dbReference type="Pfam" id="PF00356">
    <property type="entry name" value="LacI"/>
    <property type="match status" value="1"/>
</dbReference>
<keyword evidence="7" id="KW-1185">Reference proteome</keyword>
<dbReference type="SUPFAM" id="SSF53822">
    <property type="entry name" value="Periplasmic binding protein-like I"/>
    <property type="match status" value="1"/>
</dbReference>
<dbReference type="PROSITE" id="PS00356">
    <property type="entry name" value="HTH_LACI_1"/>
    <property type="match status" value="1"/>
</dbReference>
<dbReference type="AlphaFoldDB" id="A0A543J165"/>
<comment type="caution">
    <text evidence="6">The sequence shown here is derived from an EMBL/GenBank/DDBJ whole genome shotgun (WGS) entry which is preliminary data.</text>
</comment>
<dbReference type="EMBL" id="VFPQ01000001">
    <property type="protein sequence ID" value="TQM76562.1"/>
    <property type="molecule type" value="Genomic_DNA"/>
</dbReference>
<keyword evidence="1" id="KW-0805">Transcription regulation</keyword>
<feature type="compositionally biased region" description="Low complexity" evidence="4">
    <location>
        <begin position="50"/>
        <end position="66"/>
    </location>
</feature>
<evidence type="ECO:0000256" key="1">
    <source>
        <dbReference type="ARBA" id="ARBA00023015"/>
    </source>
</evidence>
<dbReference type="SUPFAM" id="SSF47413">
    <property type="entry name" value="lambda repressor-like DNA-binding domains"/>
    <property type="match status" value="1"/>
</dbReference>
<dbReference type="CDD" id="cd01392">
    <property type="entry name" value="HTH_LacI"/>
    <property type="match status" value="1"/>
</dbReference>
<dbReference type="InterPro" id="IPR046335">
    <property type="entry name" value="LacI/GalR-like_sensor"/>
</dbReference>
<dbReference type="CDD" id="cd06267">
    <property type="entry name" value="PBP1_LacI_sugar_binding-like"/>
    <property type="match status" value="1"/>
</dbReference>
<name>A0A543J165_9ACTN</name>
<dbReference type="GO" id="GO:0003700">
    <property type="term" value="F:DNA-binding transcription factor activity"/>
    <property type="evidence" value="ECO:0007669"/>
    <property type="project" value="TreeGrafter"/>
</dbReference>
<evidence type="ECO:0000313" key="7">
    <source>
        <dbReference type="Proteomes" id="UP000319213"/>
    </source>
</evidence>
<dbReference type="PANTHER" id="PTHR30146">
    <property type="entry name" value="LACI-RELATED TRANSCRIPTIONAL REPRESSOR"/>
    <property type="match status" value="1"/>
</dbReference>
<organism evidence="6 7">
    <name type="scientific">Thermopolyspora flexuosa</name>
    <dbReference type="NCBI Taxonomy" id="103836"/>
    <lineage>
        <taxon>Bacteria</taxon>
        <taxon>Bacillati</taxon>
        <taxon>Actinomycetota</taxon>
        <taxon>Actinomycetes</taxon>
        <taxon>Streptosporangiales</taxon>
        <taxon>Streptosporangiaceae</taxon>
        <taxon>Thermopolyspora</taxon>
    </lineage>
</organism>